<dbReference type="SUPFAM" id="SSF46689">
    <property type="entry name" value="Homeodomain-like"/>
    <property type="match status" value="1"/>
</dbReference>
<evidence type="ECO:0000313" key="6">
    <source>
        <dbReference type="EMBL" id="MBH0777773.1"/>
    </source>
</evidence>
<feature type="DNA-binding region" description="H-T-H motif" evidence="4">
    <location>
        <begin position="34"/>
        <end position="53"/>
    </location>
</feature>
<dbReference type="Proteomes" id="UP000655751">
    <property type="component" value="Unassembled WGS sequence"/>
</dbReference>
<keyword evidence="3" id="KW-0804">Transcription</keyword>
<dbReference type="Pfam" id="PF17754">
    <property type="entry name" value="TetR_C_14"/>
    <property type="match status" value="1"/>
</dbReference>
<evidence type="ECO:0000256" key="4">
    <source>
        <dbReference type="PROSITE-ProRule" id="PRU00335"/>
    </source>
</evidence>
<dbReference type="GO" id="GO:0003700">
    <property type="term" value="F:DNA-binding transcription factor activity"/>
    <property type="evidence" value="ECO:0007669"/>
    <property type="project" value="TreeGrafter"/>
</dbReference>
<dbReference type="GO" id="GO:0000976">
    <property type="term" value="F:transcription cis-regulatory region binding"/>
    <property type="evidence" value="ECO:0007669"/>
    <property type="project" value="TreeGrafter"/>
</dbReference>
<dbReference type="InterPro" id="IPR001647">
    <property type="entry name" value="HTH_TetR"/>
</dbReference>
<proteinExistence type="predicted"/>
<keyword evidence="2 4" id="KW-0238">DNA-binding</keyword>
<keyword evidence="1" id="KW-0805">Transcription regulation</keyword>
<dbReference type="Gene3D" id="1.10.357.10">
    <property type="entry name" value="Tetracycline Repressor, domain 2"/>
    <property type="match status" value="1"/>
</dbReference>
<gene>
    <name evidence="6" type="ORF">IT779_15970</name>
</gene>
<protein>
    <submittedName>
        <fullName evidence="6">Helix-turn-helix transcriptional regulator</fullName>
    </submittedName>
</protein>
<dbReference type="InterPro" id="IPR009057">
    <property type="entry name" value="Homeodomain-like_sf"/>
</dbReference>
<dbReference type="AlphaFoldDB" id="A0A931N4M5"/>
<dbReference type="Pfam" id="PF00440">
    <property type="entry name" value="TetR_N"/>
    <property type="match status" value="1"/>
</dbReference>
<dbReference type="PRINTS" id="PR00455">
    <property type="entry name" value="HTHTETR"/>
</dbReference>
<dbReference type="Gene3D" id="1.10.10.60">
    <property type="entry name" value="Homeodomain-like"/>
    <property type="match status" value="1"/>
</dbReference>
<sequence length="197" mass="20947">MGDGLRERSRARRRRAIEAAALRLFAEKGYDATTVAQIAEAAEVSARTVTLYFPSKLDMAMSYSVASSRRLHDACLGRAPGTSVPEVLRAWLADEVGDHRDLLALHAAALATNPTLRGTETADISTYRRAVTEEFAADLGRRPDDPVAALATGAVIGIVSALLDMGVAGIDLGAALNSATELLDAVIERARAEAWTE</sequence>
<dbReference type="InterPro" id="IPR023772">
    <property type="entry name" value="DNA-bd_HTH_TetR-type_CS"/>
</dbReference>
<reference evidence="6" key="1">
    <citation type="submission" date="2020-11" db="EMBL/GenBank/DDBJ databases">
        <title>Nocardia NEAU-351.nov., a novel actinomycete isolated from the cow dung.</title>
        <authorList>
            <person name="Zhang X."/>
        </authorList>
    </citation>
    <scope>NUCLEOTIDE SEQUENCE</scope>
    <source>
        <strain evidence="6">NEAU-351</strain>
    </source>
</reference>
<dbReference type="PANTHER" id="PTHR30055">
    <property type="entry name" value="HTH-TYPE TRANSCRIPTIONAL REGULATOR RUTR"/>
    <property type="match status" value="1"/>
</dbReference>
<dbReference type="PANTHER" id="PTHR30055:SF234">
    <property type="entry name" value="HTH-TYPE TRANSCRIPTIONAL REGULATOR BETI"/>
    <property type="match status" value="1"/>
</dbReference>
<dbReference type="PROSITE" id="PS01081">
    <property type="entry name" value="HTH_TETR_1"/>
    <property type="match status" value="1"/>
</dbReference>
<dbReference type="EMBL" id="JADMLG010000006">
    <property type="protein sequence ID" value="MBH0777773.1"/>
    <property type="molecule type" value="Genomic_DNA"/>
</dbReference>
<dbReference type="InterPro" id="IPR041347">
    <property type="entry name" value="MftR_C"/>
</dbReference>
<evidence type="ECO:0000259" key="5">
    <source>
        <dbReference type="PROSITE" id="PS50977"/>
    </source>
</evidence>
<name>A0A931N4M5_9NOCA</name>
<dbReference type="RefSeq" id="WP_196150107.1">
    <property type="nucleotide sequence ID" value="NZ_JADMLG010000006.1"/>
</dbReference>
<feature type="domain" description="HTH tetR-type" evidence="5">
    <location>
        <begin position="11"/>
        <end position="71"/>
    </location>
</feature>
<dbReference type="PROSITE" id="PS50977">
    <property type="entry name" value="HTH_TETR_2"/>
    <property type="match status" value="1"/>
</dbReference>
<evidence type="ECO:0000256" key="1">
    <source>
        <dbReference type="ARBA" id="ARBA00023015"/>
    </source>
</evidence>
<keyword evidence="7" id="KW-1185">Reference proteome</keyword>
<evidence type="ECO:0000313" key="7">
    <source>
        <dbReference type="Proteomes" id="UP000655751"/>
    </source>
</evidence>
<comment type="caution">
    <text evidence="6">The sequence shown here is derived from an EMBL/GenBank/DDBJ whole genome shotgun (WGS) entry which is preliminary data.</text>
</comment>
<dbReference type="InterPro" id="IPR050109">
    <property type="entry name" value="HTH-type_TetR-like_transc_reg"/>
</dbReference>
<organism evidence="6 7">
    <name type="scientific">Nocardia bovistercoris</name>
    <dbReference type="NCBI Taxonomy" id="2785916"/>
    <lineage>
        <taxon>Bacteria</taxon>
        <taxon>Bacillati</taxon>
        <taxon>Actinomycetota</taxon>
        <taxon>Actinomycetes</taxon>
        <taxon>Mycobacteriales</taxon>
        <taxon>Nocardiaceae</taxon>
        <taxon>Nocardia</taxon>
    </lineage>
</organism>
<evidence type="ECO:0000256" key="2">
    <source>
        <dbReference type="ARBA" id="ARBA00023125"/>
    </source>
</evidence>
<evidence type="ECO:0000256" key="3">
    <source>
        <dbReference type="ARBA" id="ARBA00023163"/>
    </source>
</evidence>
<accession>A0A931N4M5</accession>